<dbReference type="eggNOG" id="COG0688">
    <property type="taxonomic scope" value="Bacteria"/>
</dbReference>
<dbReference type="NCBIfam" id="NF003038">
    <property type="entry name" value="PRK03934.1"/>
    <property type="match status" value="1"/>
</dbReference>
<gene>
    <name evidence="13" type="ordered locus">HCW_00970</name>
</gene>
<dbReference type="InterPro" id="IPR003817">
    <property type="entry name" value="PS_Dcarbxylase"/>
</dbReference>
<dbReference type="KEGG" id="hce:HCW_00970"/>
<keyword evidence="4" id="KW-0444">Lipid biosynthesis</keyword>
<dbReference type="UniPathway" id="UPA00558"/>
<dbReference type="EC" id="4.1.1.65" evidence="3"/>
<evidence type="ECO:0000256" key="2">
    <source>
        <dbReference type="ARBA" id="ARBA00005189"/>
    </source>
</evidence>
<protein>
    <recommendedName>
        <fullName evidence="3">phosphatidylserine decarboxylase</fullName>
        <ecNumber evidence="3">4.1.1.65</ecNumber>
    </recommendedName>
</protein>
<dbReference type="InterPro" id="IPR033177">
    <property type="entry name" value="PSD-B"/>
</dbReference>
<reference evidence="14" key="1">
    <citation type="submission" date="2012-04" db="EMBL/GenBank/DDBJ databases">
        <title>Complete genome sequence of Helicobacter cetorum strain MIT 00-7128.</title>
        <authorList>
            <person name="Kersulyte D."/>
            <person name="Berg D.E."/>
        </authorList>
    </citation>
    <scope>NUCLEOTIDE SEQUENCE [LARGE SCALE GENOMIC DNA]</scope>
    <source>
        <strain evidence="14">MIT 00-7128</strain>
    </source>
</reference>
<dbReference type="EMBL" id="CP003479">
    <property type="protein sequence ID" value="AFI03487.1"/>
    <property type="molecule type" value="Genomic_DNA"/>
</dbReference>
<keyword evidence="6" id="KW-0443">Lipid metabolism</keyword>
<dbReference type="PANTHER" id="PTHR10067">
    <property type="entry name" value="PHOSPHATIDYLSERINE DECARBOXYLASE"/>
    <property type="match status" value="1"/>
</dbReference>
<evidence type="ECO:0000256" key="10">
    <source>
        <dbReference type="ARBA" id="ARBA00023264"/>
    </source>
</evidence>
<dbReference type="Pfam" id="PF02666">
    <property type="entry name" value="PS_Dcarbxylase"/>
    <property type="match status" value="1"/>
</dbReference>
<comment type="cofactor">
    <cofactor evidence="1">
        <name>pyruvate</name>
        <dbReference type="ChEBI" id="CHEBI:15361"/>
    </cofactor>
</comment>
<evidence type="ECO:0000256" key="11">
    <source>
        <dbReference type="ARBA" id="ARBA00023317"/>
    </source>
</evidence>
<keyword evidence="7" id="KW-0865">Zymogen</keyword>
<organism evidence="13 14">
    <name type="scientific">Helicobacter cetorum (strain ATCC BAA-429 / MIT 00-7128)</name>
    <dbReference type="NCBI Taxonomy" id="182217"/>
    <lineage>
        <taxon>Bacteria</taxon>
        <taxon>Pseudomonadati</taxon>
        <taxon>Campylobacterota</taxon>
        <taxon>Epsilonproteobacteria</taxon>
        <taxon>Campylobacterales</taxon>
        <taxon>Helicobacteraceae</taxon>
        <taxon>Helicobacter</taxon>
    </lineage>
</organism>
<comment type="pathway">
    <text evidence="2">Lipid metabolism.</text>
</comment>
<evidence type="ECO:0000256" key="8">
    <source>
        <dbReference type="ARBA" id="ARBA00023209"/>
    </source>
</evidence>
<dbReference type="STRING" id="182217.HCW_00970"/>
<evidence type="ECO:0000256" key="6">
    <source>
        <dbReference type="ARBA" id="ARBA00023098"/>
    </source>
</evidence>
<evidence type="ECO:0000256" key="7">
    <source>
        <dbReference type="ARBA" id="ARBA00023145"/>
    </source>
</evidence>
<evidence type="ECO:0000256" key="5">
    <source>
        <dbReference type="ARBA" id="ARBA00022793"/>
    </source>
</evidence>
<evidence type="ECO:0000313" key="13">
    <source>
        <dbReference type="EMBL" id="AFI03487.1"/>
    </source>
</evidence>
<evidence type="ECO:0000256" key="12">
    <source>
        <dbReference type="ARBA" id="ARBA00024326"/>
    </source>
</evidence>
<accession>I0EKL8</accession>
<keyword evidence="11" id="KW-0670">Pyruvate</keyword>
<dbReference type="PATRIC" id="fig|182217.3.peg.201"/>
<dbReference type="AlphaFoldDB" id="I0EKL8"/>
<evidence type="ECO:0000256" key="1">
    <source>
        <dbReference type="ARBA" id="ARBA00001928"/>
    </source>
</evidence>
<comment type="pathway">
    <text evidence="12">Phospholipid metabolism; phosphatidylethanolamine biosynthesis.</text>
</comment>
<evidence type="ECO:0000256" key="4">
    <source>
        <dbReference type="ARBA" id="ARBA00022516"/>
    </source>
</evidence>
<dbReference type="Proteomes" id="UP000005010">
    <property type="component" value="Chromosome"/>
</dbReference>
<keyword evidence="5" id="KW-0210">Decarboxylase</keyword>
<dbReference type="HOGENOM" id="CLU_029061_4_0_7"/>
<name>I0EKL8_HELC0</name>
<proteinExistence type="predicted"/>
<dbReference type="GO" id="GO:0004609">
    <property type="term" value="F:phosphatidylserine decarboxylase activity"/>
    <property type="evidence" value="ECO:0007669"/>
    <property type="project" value="UniProtKB-EC"/>
</dbReference>
<keyword evidence="8" id="KW-0594">Phospholipid biosynthesis</keyword>
<keyword evidence="10" id="KW-1208">Phospholipid metabolism</keyword>
<sequence>MALSNTLSRVFGSFAHYEFPPFIQKQINALYVKIFKIDLSEFEPLENYKSLNALFTRSLKKERDFDTSLNTLIAPCDSLITECKVLEDNQALQIKGMFYYANELVGEDKPLDNSYSYMNFYLSPKDYHHYHAPCDLEILEARYFPGKLLPVNMPSLYKNKNLFVGNERVVLVARDVKGNKLYFVAVGALNVGKMRFLFDERIQTNAKNMGITKKIQKYSYNSPILIKKAQLLGNFEMGSTIVIFAQNIAFKELREKCVKFGESIGEFNAD</sequence>
<keyword evidence="14" id="KW-1185">Reference proteome</keyword>
<evidence type="ECO:0000256" key="9">
    <source>
        <dbReference type="ARBA" id="ARBA00023239"/>
    </source>
</evidence>
<dbReference type="NCBIfam" id="TIGR00163">
    <property type="entry name" value="PS_decarb"/>
    <property type="match status" value="1"/>
</dbReference>
<evidence type="ECO:0000313" key="14">
    <source>
        <dbReference type="Proteomes" id="UP000005010"/>
    </source>
</evidence>
<keyword evidence="9 13" id="KW-0456">Lyase</keyword>
<evidence type="ECO:0000256" key="3">
    <source>
        <dbReference type="ARBA" id="ARBA00012243"/>
    </source>
</evidence>
<dbReference type="GO" id="GO:0006646">
    <property type="term" value="P:phosphatidylethanolamine biosynthetic process"/>
    <property type="evidence" value="ECO:0007669"/>
    <property type="project" value="UniProtKB-UniPathway"/>
</dbReference>
<dbReference type="PANTHER" id="PTHR10067:SF6">
    <property type="entry name" value="PHOSPHATIDYLSERINE DECARBOXYLASE PROENZYME, MITOCHONDRIAL"/>
    <property type="match status" value="1"/>
</dbReference>